<name>A0A0L0SAH3_ALLM3</name>
<dbReference type="VEuPathDB" id="FungiDB:AMAG_03717"/>
<dbReference type="Proteomes" id="UP000054350">
    <property type="component" value="Unassembled WGS sequence"/>
</dbReference>
<gene>
    <name evidence="2" type="ORF">AMAG_03717</name>
</gene>
<reference evidence="3" key="2">
    <citation type="submission" date="2009-11" db="EMBL/GenBank/DDBJ databases">
        <title>The Genome Sequence of Allomyces macrogynus strain ATCC 38327.</title>
        <authorList>
            <consortium name="The Broad Institute Genome Sequencing Platform"/>
            <person name="Russ C."/>
            <person name="Cuomo C."/>
            <person name="Shea T."/>
            <person name="Young S.K."/>
            <person name="Zeng Q."/>
            <person name="Koehrsen M."/>
            <person name="Haas B."/>
            <person name="Borodovsky M."/>
            <person name="Guigo R."/>
            <person name="Alvarado L."/>
            <person name="Berlin A."/>
            <person name="Borenstein D."/>
            <person name="Chen Z."/>
            <person name="Engels R."/>
            <person name="Freedman E."/>
            <person name="Gellesch M."/>
            <person name="Goldberg J."/>
            <person name="Griggs A."/>
            <person name="Gujja S."/>
            <person name="Heiman D."/>
            <person name="Hepburn T."/>
            <person name="Howarth C."/>
            <person name="Jen D."/>
            <person name="Larson L."/>
            <person name="Lewis B."/>
            <person name="Mehta T."/>
            <person name="Park D."/>
            <person name="Pearson M."/>
            <person name="Roberts A."/>
            <person name="Saif S."/>
            <person name="Shenoy N."/>
            <person name="Sisk P."/>
            <person name="Stolte C."/>
            <person name="Sykes S."/>
            <person name="Walk T."/>
            <person name="White J."/>
            <person name="Yandava C."/>
            <person name="Burger G."/>
            <person name="Gray M.W."/>
            <person name="Holland P.W.H."/>
            <person name="King N."/>
            <person name="Lang F.B.F."/>
            <person name="Roger A.J."/>
            <person name="Ruiz-Trillo I."/>
            <person name="Lander E."/>
            <person name="Nusbaum C."/>
        </authorList>
    </citation>
    <scope>NUCLEOTIDE SEQUENCE [LARGE SCALE GENOMIC DNA]</scope>
    <source>
        <strain evidence="3">ATCC 38327</strain>
    </source>
</reference>
<keyword evidence="3" id="KW-1185">Reference proteome</keyword>
<dbReference type="EMBL" id="GG745334">
    <property type="protein sequence ID" value="KNE59437.1"/>
    <property type="molecule type" value="Genomic_DNA"/>
</dbReference>
<evidence type="ECO:0000313" key="3">
    <source>
        <dbReference type="Proteomes" id="UP000054350"/>
    </source>
</evidence>
<protein>
    <submittedName>
        <fullName evidence="2">Uncharacterized protein</fullName>
    </submittedName>
</protein>
<evidence type="ECO:0000313" key="2">
    <source>
        <dbReference type="EMBL" id="KNE59437.1"/>
    </source>
</evidence>
<sequence>MSGPAHAPPPPPLPFAPPPGHHNHHVDPLAHVQHQHQHPQQQHQPMHHHQQHHGPAPGGPLAAFLRRSRLDDFDAANQAPIARSSSAPPVQAARDSLDDAALLEQIAHLGLVDDAPSTALVGSASTSASPRLAPAHLGYSPFPPHPLLPPLHSSGTESPNALHHVLHGSTPNSGAGRSARLLRCMPHLIAQC</sequence>
<organism evidence="2 3">
    <name type="scientific">Allomyces macrogynus (strain ATCC 38327)</name>
    <name type="common">Allomyces javanicus var. macrogynus</name>
    <dbReference type="NCBI Taxonomy" id="578462"/>
    <lineage>
        <taxon>Eukaryota</taxon>
        <taxon>Fungi</taxon>
        <taxon>Fungi incertae sedis</taxon>
        <taxon>Blastocladiomycota</taxon>
        <taxon>Blastocladiomycetes</taxon>
        <taxon>Blastocladiales</taxon>
        <taxon>Blastocladiaceae</taxon>
        <taxon>Allomyces</taxon>
    </lineage>
</organism>
<dbReference type="AlphaFoldDB" id="A0A0L0SAH3"/>
<feature type="compositionally biased region" description="Pro residues" evidence="1">
    <location>
        <begin position="1"/>
        <end position="20"/>
    </location>
</feature>
<feature type="region of interest" description="Disordered" evidence="1">
    <location>
        <begin position="1"/>
        <end position="62"/>
    </location>
</feature>
<accession>A0A0L0SAH3</accession>
<evidence type="ECO:0000256" key="1">
    <source>
        <dbReference type="SAM" id="MobiDB-lite"/>
    </source>
</evidence>
<reference evidence="2 3" key="1">
    <citation type="submission" date="2009-11" db="EMBL/GenBank/DDBJ databases">
        <title>Annotation of Allomyces macrogynus ATCC 38327.</title>
        <authorList>
            <consortium name="The Broad Institute Genome Sequencing Platform"/>
            <person name="Russ C."/>
            <person name="Cuomo C."/>
            <person name="Burger G."/>
            <person name="Gray M.W."/>
            <person name="Holland P.W.H."/>
            <person name="King N."/>
            <person name="Lang F.B.F."/>
            <person name="Roger A.J."/>
            <person name="Ruiz-Trillo I."/>
            <person name="Young S.K."/>
            <person name="Zeng Q."/>
            <person name="Gargeya S."/>
            <person name="Fitzgerald M."/>
            <person name="Haas B."/>
            <person name="Abouelleil A."/>
            <person name="Alvarado L."/>
            <person name="Arachchi H.M."/>
            <person name="Berlin A."/>
            <person name="Chapman S.B."/>
            <person name="Gearin G."/>
            <person name="Goldberg J."/>
            <person name="Griggs A."/>
            <person name="Gujja S."/>
            <person name="Hansen M."/>
            <person name="Heiman D."/>
            <person name="Howarth C."/>
            <person name="Larimer J."/>
            <person name="Lui A."/>
            <person name="MacDonald P.J.P."/>
            <person name="McCowen C."/>
            <person name="Montmayeur A."/>
            <person name="Murphy C."/>
            <person name="Neiman D."/>
            <person name="Pearson M."/>
            <person name="Priest M."/>
            <person name="Roberts A."/>
            <person name="Saif S."/>
            <person name="Shea T."/>
            <person name="Sisk P."/>
            <person name="Stolte C."/>
            <person name="Sykes S."/>
            <person name="Wortman J."/>
            <person name="Nusbaum C."/>
            <person name="Birren B."/>
        </authorList>
    </citation>
    <scope>NUCLEOTIDE SEQUENCE [LARGE SCALE GENOMIC DNA]</scope>
    <source>
        <strain evidence="2 3">ATCC 38327</strain>
    </source>
</reference>
<proteinExistence type="predicted"/>